<feature type="chain" id="PRO_5004015935" description="Outer membrane protein" evidence="2">
    <location>
        <begin position="28"/>
        <end position="423"/>
    </location>
</feature>
<dbReference type="AlphaFoldDB" id="M1MWY4"/>
<evidence type="ECO:0000256" key="1">
    <source>
        <dbReference type="SAM" id="Coils"/>
    </source>
</evidence>
<keyword evidence="1" id="KW-0175">Coiled coil</keyword>
<dbReference type="OrthoDB" id="1756421at2"/>
<name>M1MWY4_9CLOT</name>
<keyword evidence="4" id="KW-1185">Reference proteome</keyword>
<dbReference type="KEGG" id="csr:Cspa_c22170"/>
<evidence type="ECO:0008006" key="5">
    <source>
        <dbReference type="Google" id="ProtNLM"/>
    </source>
</evidence>
<dbReference type="eggNOG" id="COG1538">
    <property type="taxonomic scope" value="Bacteria"/>
</dbReference>
<dbReference type="Proteomes" id="UP000011728">
    <property type="component" value="Chromosome"/>
</dbReference>
<gene>
    <name evidence="3" type="ORF">Cspa_c22170</name>
</gene>
<proteinExistence type="predicted"/>
<dbReference type="RefSeq" id="WP_015392301.1">
    <property type="nucleotide sequence ID" value="NC_020291.1"/>
</dbReference>
<reference evidence="3 4" key="1">
    <citation type="submission" date="2013-02" db="EMBL/GenBank/DDBJ databases">
        <title>Genome sequence of Clostridium saccharoperbutylacetonicum N1-4(HMT).</title>
        <authorList>
            <person name="Poehlein A."/>
            <person name="Daniel R."/>
        </authorList>
    </citation>
    <scope>NUCLEOTIDE SEQUENCE [LARGE SCALE GENOMIC DNA]</scope>
    <source>
        <strain evidence="4">N1-4(HMT)</strain>
    </source>
</reference>
<keyword evidence="2" id="KW-0732">Signal</keyword>
<protein>
    <recommendedName>
        <fullName evidence="5">Outer membrane protein</fullName>
    </recommendedName>
</protein>
<dbReference type="EMBL" id="CP004121">
    <property type="protein sequence ID" value="AGF55982.1"/>
    <property type="molecule type" value="Genomic_DNA"/>
</dbReference>
<evidence type="ECO:0000256" key="2">
    <source>
        <dbReference type="SAM" id="SignalP"/>
    </source>
</evidence>
<dbReference type="STRING" id="36745.CLSAP_20370"/>
<dbReference type="HOGENOM" id="CLU_610737_0_0_9"/>
<organism evidence="3 4">
    <name type="scientific">Clostridium saccharoperbutylacetonicum N1-4(HMT)</name>
    <dbReference type="NCBI Taxonomy" id="931276"/>
    <lineage>
        <taxon>Bacteria</taxon>
        <taxon>Bacillati</taxon>
        <taxon>Bacillota</taxon>
        <taxon>Clostridia</taxon>
        <taxon>Eubacteriales</taxon>
        <taxon>Clostridiaceae</taxon>
        <taxon>Clostridium</taxon>
    </lineage>
</organism>
<feature type="coiled-coil region" evidence="1">
    <location>
        <begin position="323"/>
        <end position="368"/>
    </location>
</feature>
<evidence type="ECO:0000313" key="3">
    <source>
        <dbReference type="EMBL" id="AGF55982.1"/>
    </source>
</evidence>
<feature type="signal peptide" evidence="2">
    <location>
        <begin position="1"/>
        <end position="27"/>
    </location>
</feature>
<accession>M1MWY4</accession>
<dbReference type="SUPFAM" id="SSF56954">
    <property type="entry name" value="Outer membrane efflux proteins (OEP)"/>
    <property type="match status" value="1"/>
</dbReference>
<evidence type="ECO:0000313" key="4">
    <source>
        <dbReference type="Proteomes" id="UP000011728"/>
    </source>
</evidence>
<dbReference type="Gene3D" id="1.20.1600.10">
    <property type="entry name" value="Outer membrane efflux proteins (OEP)"/>
    <property type="match status" value="1"/>
</dbReference>
<sequence>MKQRIKRILTIGSIIGLMTSSVVPVSAADTSIKTQNLQSIKEKKNLPLEEAIAGAINNSDKLNLKSREIKMYEDKMRLQEKYNDYYNSINQKVYDYPYDKLELQEKQSKQAKEFMKDQIASDITNKYNDMVLKEIDLNKSKRALEFKKIDLEFIKGKLSLEMATPTEVKDAQIELTSLENDIRAKENLLNDNKDYFKVITDLDVKDNYKLDYSMNYEKFKITGSVDEYIDDKIDTYLNYDNKIFKLSKDYMKKLKEDGIKDIMSKTPETLPDRASNITVKADGTTEFDAGSYALRLIDYQQKQQEYLAKLNAYGEYIDGQYSVDEAKVNIDEAKRNIKNAMKESYSTLLALEDKINNLKEQETSVNTKLSFAKAQVDMGLMLQNDYDKQVLESEDLDTGIRKLVYTYNNLKDNIQMPWILSSK</sequence>
<dbReference type="PATRIC" id="fig|931276.5.peg.2216"/>